<evidence type="ECO:0000256" key="5">
    <source>
        <dbReference type="ARBA" id="ARBA00022801"/>
    </source>
</evidence>
<keyword evidence="5 11" id="KW-0378">Hydrolase</keyword>
<dbReference type="OrthoDB" id="411145at2759"/>
<dbReference type="Gene3D" id="3.30.540.10">
    <property type="entry name" value="Fructose-1,6-Bisphosphatase, subunit A, domain 1"/>
    <property type="match status" value="1"/>
</dbReference>
<dbReference type="PRINTS" id="PR00377">
    <property type="entry name" value="IMPHPHTASES"/>
</dbReference>
<comment type="function">
    <text evidence="11">Converts adenosine 3'-phosphate 5'-phosphosulfate (PAPS) to adenosine 5'-phosphosulfate (APS) and 3'(2')-phosphoadenosine 5'-phosphate (PAP) to AMP.</text>
</comment>
<dbReference type="EC" id="3.1.3.7" evidence="3 11"/>
<keyword evidence="6 10" id="KW-0460">Magnesium</keyword>
<evidence type="ECO:0000256" key="9">
    <source>
        <dbReference type="ARBA" id="ARBA00044484"/>
    </source>
</evidence>
<feature type="binding site" evidence="10">
    <location>
        <position position="135"/>
    </location>
    <ligand>
        <name>Mg(2+)</name>
        <dbReference type="ChEBI" id="CHEBI:18420"/>
        <label>1</label>
        <note>catalytic</note>
    </ligand>
</feature>
<dbReference type="PANTHER" id="PTHR43200">
    <property type="entry name" value="PHOSPHATASE"/>
    <property type="match status" value="1"/>
</dbReference>
<dbReference type="Pfam" id="PF00459">
    <property type="entry name" value="Inositol_P"/>
    <property type="match status" value="1"/>
</dbReference>
<dbReference type="SUPFAM" id="SSF56655">
    <property type="entry name" value="Carbohydrate phosphatase"/>
    <property type="match status" value="1"/>
</dbReference>
<sequence length="340" mass="36514">MSLYAHERRIAELAVERACKLTSIVSESQQKGSISKSDHSPVTVADFGAQAVIIGALQTVFPEDPVVGEEDSTILRKDDGLRERVWRLVQEASGFDNYQTEIGQVESEEKVLDYIDWGRFEGGNVKRMWALDPVDGTKGFLRGGQFAVCLALIVDSKVVVGVIGCPNLLVDPADESSGNGMIFSAVIGEGAFSRPLASPIDSAVPISMRSLTDPSTASFCESVEAGHSSHGQQAKIAQSLGITKPSVRMDSQAKYASIARGDGDIYLRLPVSATYEEKIWDHASGNLLVAEAGGIVTDMYGNPLDFSQGRTLKKNKGIVAASKVIQPKVLEAVQKVLQES</sequence>
<dbReference type="FunFam" id="3.40.190.80:FF:000003">
    <property type="entry name" value="PAP-specific phosphatase HAL2-like"/>
    <property type="match status" value="1"/>
</dbReference>
<protein>
    <recommendedName>
        <fullName evidence="3 11">3'(2'),5'-bisphosphate nucleotidase</fullName>
        <ecNumber evidence="3 11">3.1.3.7</ecNumber>
    </recommendedName>
</protein>
<dbReference type="GO" id="GO:0000103">
    <property type="term" value="P:sulfate assimilation"/>
    <property type="evidence" value="ECO:0007669"/>
    <property type="project" value="EnsemblFungi"/>
</dbReference>
<dbReference type="InterPro" id="IPR000760">
    <property type="entry name" value="Inositol_monophosphatase-like"/>
</dbReference>
<evidence type="ECO:0000256" key="7">
    <source>
        <dbReference type="ARBA" id="ARBA00044466"/>
    </source>
</evidence>
<dbReference type="GO" id="GO:0046854">
    <property type="term" value="P:phosphatidylinositol phosphate biosynthetic process"/>
    <property type="evidence" value="ECO:0007669"/>
    <property type="project" value="InterPro"/>
</dbReference>
<evidence type="ECO:0000256" key="1">
    <source>
        <dbReference type="ARBA" id="ARBA00001946"/>
    </source>
</evidence>
<name>A0A1E3QG68_LIPST</name>
<organism evidence="12 13">
    <name type="scientific">Lipomyces starkeyi NRRL Y-11557</name>
    <dbReference type="NCBI Taxonomy" id="675824"/>
    <lineage>
        <taxon>Eukaryota</taxon>
        <taxon>Fungi</taxon>
        <taxon>Dikarya</taxon>
        <taxon>Ascomycota</taxon>
        <taxon>Saccharomycotina</taxon>
        <taxon>Lipomycetes</taxon>
        <taxon>Lipomycetales</taxon>
        <taxon>Lipomycetaceae</taxon>
        <taxon>Lipomyces</taxon>
    </lineage>
</organism>
<dbReference type="GO" id="GO:0008441">
    <property type="term" value="F:3'(2'),5'-bisphosphate nucleotidase activity"/>
    <property type="evidence" value="ECO:0007669"/>
    <property type="project" value="UniProtKB-UniRule"/>
</dbReference>
<dbReference type="InterPro" id="IPR051090">
    <property type="entry name" value="Inositol_monoP_superfamily"/>
</dbReference>
<comment type="cofactor">
    <cofactor evidence="1 10 11">
        <name>Mg(2+)</name>
        <dbReference type="ChEBI" id="CHEBI:18420"/>
    </cofactor>
</comment>
<keyword evidence="4 10" id="KW-0479">Metal-binding</keyword>
<evidence type="ECO:0000256" key="4">
    <source>
        <dbReference type="ARBA" id="ARBA00022723"/>
    </source>
</evidence>
<dbReference type="Proteomes" id="UP000094385">
    <property type="component" value="Unassembled WGS sequence"/>
</dbReference>
<dbReference type="InterPro" id="IPR006239">
    <property type="entry name" value="DPNP"/>
</dbReference>
<dbReference type="GO" id="GO:0046872">
    <property type="term" value="F:metal ion binding"/>
    <property type="evidence" value="ECO:0007669"/>
    <property type="project" value="UniProtKB-UniRule"/>
</dbReference>
<feature type="binding site" evidence="10">
    <location>
        <position position="132"/>
    </location>
    <ligand>
        <name>Mg(2+)</name>
        <dbReference type="ChEBI" id="CHEBI:18420"/>
        <label>1</label>
        <note>catalytic</note>
    </ligand>
</feature>
<dbReference type="Gene3D" id="3.40.190.80">
    <property type="match status" value="1"/>
</dbReference>
<dbReference type="GO" id="GO:0052829">
    <property type="term" value="F:inositol-1,3,4-trisphosphate 1-phosphatase activity"/>
    <property type="evidence" value="ECO:0007669"/>
    <property type="project" value="EnsemblFungi"/>
</dbReference>
<evidence type="ECO:0000256" key="10">
    <source>
        <dbReference type="PIRSR" id="PIRSR600760-2"/>
    </source>
</evidence>
<dbReference type="PANTHER" id="PTHR43200:SF6">
    <property type="entry name" value="3'(2'),5'-BISPHOSPHATE NUCLEOTIDASE"/>
    <property type="match status" value="1"/>
</dbReference>
<evidence type="ECO:0000256" key="3">
    <source>
        <dbReference type="ARBA" id="ARBA00012633"/>
    </source>
</evidence>
<evidence type="ECO:0000313" key="12">
    <source>
        <dbReference type="EMBL" id="ODQ76681.1"/>
    </source>
</evidence>
<evidence type="ECO:0000256" key="8">
    <source>
        <dbReference type="ARBA" id="ARBA00044479"/>
    </source>
</evidence>
<evidence type="ECO:0000256" key="6">
    <source>
        <dbReference type="ARBA" id="ARBA00022842"/>
    </source>
</evidence>
<keyword evidence="13" id="KW-1185">Reference proteome</keyword>
<dbReference type="GO" id="GO:0004441">
    <property type="term" value="F:inositol-1,4-bisphosphate 1-phosphatase activity"/>
    <property type="evidence" value="ECO:0007669"/>
    <property type="project" value="EnsemblFungi"/>
</dbReference>
<dbReference type="STRING" id="675824.A0A1E3QG68"/>
<comment type="similarity">
    <text evidence="2 11">Belongs to the inositol monophosphatase superfamily.</text>
</comment>
<comment type="catalytic activity">
    <reaction evidence="7">
        <text>adenosine 2',5'-bisphosphate + H2O = AMP + phosphate</text>
        <dbReference type="Rhea" id="RHEA:77643"/>
        <dbReference type="ChEBI" id="CHEBI:15377"/>
        <dbReference type="ChEBI" id="CHEBI:43474"/>
        <dbReference type="ChEBI" id="CHEBI:194156"/>
        <dbReference type="ChEBI" id="CHEBI:456215"/>
        <dbReference type="EC" id="3.1.3.7"/>
    </reaction>
    <physiologicalReaction direction="left-to-right" evidence="7">
        <dbReference type="Rhea" id="RHEA:77644"/>
    </physiologicalReaction>
</comment>
<dbReference type="CDD" id="cd01517">
    <property type="entry name" value="PAP_phosphatase"/>
    <property type="match status" value="1"/>
</dbReference>
<evidence type="ECO:0000256" key="2">
    <source>
        <dbReference type="ARBA" id="ARBA00009759"/>
    </source>
</evidence>
<comment type="catalytic activity">
    <reaction evidence="9">
        <text>3'-phosphoadenylyl sulfate + H2O = adenosine 5'-phosphosulfate + phosphate</text>
        <dbReference type="Rhea" id="RHEA:77639"/>
        <dbReference type="ChEBI" id="CHEBI:15377"/>
        <dbReference type="ChEBI" id="CHEBI:43474"/>
        <dbReference type="ChEBI" id="CHEBI:58243"/>
        <dbReference type="ChEBI" id="CHEBI:58339"/>
        <dbReference type="EC" id="3.1.3.7"/>
    </reaction>
    <physiologicalReaction direction="left-to-right" evidence="9">
        <dbReference type="Rhea" id="RHEA:77640"/>
    </physiologicalReaction>
</comment>
<evidence type="ECO:0000256" key="11">
    <source>
        <dbReference type="RuleBase" id="RU368076"/>
    </source>
</evidence>
<dbReference type="InterPro" id="IPR020583">
    <property type="entry name" value="Inositol_monoP_metal-BS"/>
</dbReference>
<dbReference type="PROSITE" id="PS00629">
    <property type="entry name" value="IMP_1"/>
    <property type="match status" value="1"/>
</dbReference>
<gene>
    <name evidence="12" type="ORF">LIPSTDRAFT_588</name>
</gene>
<dbReference type="InterPro" id="IPR020550">
    <property type="entry name" value="Inositol_monophosphatase_CS"/>
</dbReference>
<evidence type="ECO:0000313" key="13">
    <source>
        <dbReference type="Proteomes" id="UP000094385"/>
    </source>
</evidence>
<comment type="catalytic activity">
    <reaction evidence="8">
        <text>adenosine 3',5'-bisphosphate + H2O = AMP + phosphate</text>
        <dbReference type="Rhea" id="RHEA:10040"/>
        <dbReference type="ChEBI" id="CHEBI:15377"/>
        <dbReference type="ChEBI" id="CHEBI:43474"/>
        <dbReference type="ChEBI" id="CHEBI:58343"/>
        <dbReference type="ChEBI" id="CHEBI:456215"/>
        <dbReference type="EC" id="3.1.3.7"/>
    </reaction>
    <physiologicalReaction direction="left-to-right" evidence="8">
        <dbReference type="Rhea" id="RHEA:10041"/>
    </physiologicalReaction>
</comment>
<dbReference type="PROSITE" id="PS00630">
    <property type="entry name" value="IMP_2"/>
    <property type="match status" value="1"/>
</dbReference>
<dbReference type="EMBL" id="KV454289">
    <property type="protein sequence ID" value="ODQ76681.1"/>
    <property type="molecule type" value="Genomic_DNA"/>
</dbReference>
<feature type="binding site" evidence="10">
    <location>
        <position position="69"/>
    </location>
    <ligand>
        <name>Mg(2+)</name>
        <dbReference type="ChEBI" id="CHEBI:18420"/>
        <label>1</label>
        <note>catalytic</note>
    </ligand>
</feature>
<proteinExistence type="inferred from homology"/>
<dbReference type="GO" id="GO:0043647">
    <property type="term" value="P:inositol phosphate metabolic process"/>
    <property type="evidence" value="ECO:0007669"/>
    <property type="project" value="UniProtKB-UniRule"/>
</dbReference>
<accession>A0A1E3QG68</accession>
<dbReference type="AlphaFoldDB" id="A0A1E3QG68"/>
<dbReference type="NCBIfam" id="TIGR01330">
    <property type="entry name" value="bisphos_HAL2"/>
    <property type="match status" value="1"/>
</dbReference>
<reference evidence="12 13" key="1">
    <citation type="journal article" date="2016" name="Proc. Natl. Acad. Sci. U.S.A.">
        <title>Comparative genomics of biotechnologically important yeasts.</title>
        <authorList>
            <person name="Riley R."/>
            <person name="Haridas S."/>
            <person name="Wolfe K.H."/>
            <person name="Lopes M.R."/>
            <person name="Hittinger C.T."/>
            <person name="Goeker M."/>
            <person name="Salamov A.A."/>
            <person name="Wisecaver J.H."/>
            <person name="Long T.M."/>
            <person name="Calvey C.H."/>
            <person name="Aerts A.L."/>
            <person name="Barry K.W."/>
            <person name="Choi C."/>
            <person name="Clum A."/>
            <person name="Coughlan A.Y."/>
            <person name="Deshpande S."/>
            <person name="Douglass A.P."/>
            <person name="Hanson S.J."/>
            <person name="Klenk H.-P."/>
            <person name="LaButti K.M."/>
            <person name="Lapidus A."/>
            <person name="Lindquist E.A."/>
            <person name="Lipzen A.M."/>
            <person name="Meier-Kolthoff J.P."/>
            <person name="Ohm R.A."/>
            <person name="Otillar R.P."/>
            <person name="Pangilinan J.L."/>
            <person name="Peng Y."/>
            <person name="Rokas A."/>
            <person name="Rosa C.A."/>
            <person name="Scheuner C."/>
            <person name="Sibirny A.A."/>
            <person name="Slot J.C."/>
            <person name="Stielow J.B."/>
            <person name="Sun H."/>
            <person name="Kurtzman C.P."/>
            <person name="Blackwell M."/>
            <person name="Grigoriev I.V."/>
            <person name="Jeffries T.W."/>
        </authorList>
    </citation>
    <scope>NUCLEOTIDE SEQUENCE [LARGE SCALE GENOMIC DNA]</scope>
    <source>
        <strain evidence="12 13">NRRL Y-11557</strain>
    </source>
</reference>
<feature type="binding site" evidence="10">
    <location>
        <position position="281"/>
    </location>
    <ligand>
        <name>Mg(2+)</name>
        <dbReference type="ChEBI" id="CHEBI:18420"/>
        <label>1</label>
        <note>catalytic</note>
    </ligand>
</feature>